<gene>
    <name evidence="15" type="ORF">FYJ33_10320</name>
</gene>
<dbReference type="Pfam" id="PF06733">
    <property type="entry name" value="DEAD_2"/>
    <property type="match status" value="1"/>
</dbReference>
<keyword evidence="8" id="KW-0408">Iron</keyword>
<dbReference type="InterPro" id="IPR042493">
    <property type="entry name" value="XPD_DNA_FeS"/>
</dbReference>
<dbReference type="Pfam" id="PF13307">
    <property type="entry name" value="Helicase_C_2"/>
    <property type="match status" value="1"/>
</dbReference>
<protein>
    <submittedName>
        <fullName evidence="15">ATP-dependent DNA helicase</fullName>
    </submittedName>
</protein>
<keyword evidence="5" id="KW-0378">Hydrolase</keyword>
<dbReference type="GO" id="GO:0006281">
    <property type="term" value="P:DNA repair"/>
    <property type="evidence" value="ECO:0007669"/>
    <property type="project" value="UniProtKB-KW"/>
</dbReference>
<evidence type="ECO:0000256" key="13">
    <source>
        <dbReference type="ARBA" id="ARBA00038058"/>
    </source>
</evidence>
<dbReference type="Gene3D" id="3.90.320.10">
    <property type="match status" value="1"/>
</dbReference>
<evidence type="ECO:0000256" key="8">
    <source>
        <dbReference type="ARBA" id="ARBA00023004"/>
    </source>
</evidence>
<keyword evidence="9" id="KW-0411">Iron-sulfur</keyword>
<evidence type="ECO:0000256" key="5">
    <source>
        <dbReference type="ARBA" id="ARBA00022801"/>
    </source>
</evidence>
<evidence type="ECO:0000313" key="16">
    <source>
        <dbReference type="Proteomes" id="UP000460287"/>
    </source>
</evidence>
<keyword evidence="3" id="KW-0547">Nucleotide-binding</keyword>
<feature type="domain" description="Helicase ATP-binding" evidence="14">
    <location>
        <begin position="181"/>
        <end position="441"/>
    </location>
</feature>
<evidence type="ECO:0000256" key="3">
    <source>
        <dbReference type="ARBA" id="ARBA00022741"/>
    </source>
</evidence>
<dbReference type="InterPro" id="IPR014013">
    <property type="entry name" value="Helic_SF1/SF2_ATP-bd_DinG/Rad3"/>
</dbReference>
<dbReference type="InterPro" id="IPR011545">
    <property type="entry name" value="DEAD/DEAH_box_helicase_dom"/>
</dbReference>
<keyword evidence="2" id="KW-0479">Metal-binding</keyword>
<keyword evidence="11" id="KW-0234">DNA repair</keyword>
<keyword evidence="7" id="KW-0067">ATP-binding</keyword>
<dbReference type="InterPro" id="IPR011604">
    <property type="entry name" value="PDDEXK-like_dom_sf"/>
</dbReference>
<comment type="similarity">
    <text evidence="13">Belongs to the helicase family. DinG subfamily.</text>
</comment>
<dbReference type="InterPro" id="IPR027417">
    <property type="entry name" value="P-loop_NTPase"/>
</dbReference>
<evidence type="ECO:0000259" key="14">
    <source>
        <dbReference type="PROSITE" id="PS51193"/>
    </source>
</evidence>
<dbReference type="GO" id="GO:0046872">
    <property type="term" value="F:metal ion binding"/>
    <property type="evidence" value="ECO:0007669"/>
    <property type="project" value="UniProtKB-KW"/>
</dbReference>
<evidence type="ECO:0000256" key="2">
    <source>
        <dbReference type="ARBA" id="ARBA00022723"/>
    </source>
</evidence>
<dbReference type="GO" id="GO:0016818">
    <property type="term" value="F:hydrolase activity, acting on acid anhydrides, in phosphorus-containing anhydrides"/>
    <property type="evidence" value="ECO:0007669"/>
    <property type="project" value="InterPro"/>
</dbReference>
<dbReference type="AlphaFoldDB" id="A0A7X2T1L6"/>
<dbReference type="Pfam" id="PF00270">
    <property type="entry name" value="DEAD"/>
    <property type="match status" value="1"/>
</dbReference>
<dbReference type="Proteomes" id="UP000460287">
    <property type="component" value="Unassembled WGS sequence"/>
</dbReference>
<evidence type="ECO:0000313" key="15">
    <source>
        <dbReference type="EMBL" id="MSR91786.1"/>
    </source>
</evidence>
<evidence type="ECO:0000256" key="6">
    <source>
        <dbReference type="ARBA" id="ARBA00022806"/>
    </source>
</evidence>
<dbReference type="Gene3D" id="1.10.30.20">
    <property type="entry name" value="Bacterial XPD DNA helicase, FeS cluster domain"/>
    <property type="match status" value="1"/>
</dbReference>
<evidence type="ECO:0000256" key="4">
    <source>
        <dbReference type="ARBA" id="ARBA00022763"/>
    </source>
</evidence>
<keyword evidence="10" id="KW-0238">DNA-binding</keyword>
<dbReference type="GO" id="GO:0051539">
    <property type="term" value="F:4 iron, 4 sulfur cluster binding"/>
    <property type="evidence" value="ECO:0007669"/>
    <property type="project" value="UniProtKB-KW"/>
</dbReference>
<evidence type="ECO:0000256" key="11">
    <source>
        <dbReference type="ARBA" id="ARBA00023204"/>
    </source>
</evidence>
<keyword evidence="16" id="KW-1185">Reference proteome</keyword>
<evidence type="ECO:0000256" key="9">
    <source>
        <dbReference type="ARBA" id="ARBA00023014"/>
    </source>
</evidence>
<dbReference type="GO" id="GO:0003678">
    <property type="term" value="F:DNA helicase activity"/>
    <property type="evidence" value="ECO:0007669"/>
    <property type="project" value="InterPro"/>
</dbReference>
<dbReference type="GO" id="GO:0005524">
    <property type="term" value="F:ATP binding"/>
    <property type="evidence" value="ECO:0007669"/>
    <property type="project" value="UniProtKB-KW"/>
</dbReference>
<reference evidence="15 16" key="1">
    <citation type="submission" date="2019-08" db="EMBL/GenBank/DDBJ databases">
        <title>In-depth cultivation of the pig gut microbiome towards novel bacterial diversity and tailored functional studies.</title>
        <authorList>
            <person name="Wylensek D."/>
            <person name="Hitch T.C.A."/>
            <person name="Clavel T."/>
        </authorList>
    </citation>
    <scope>NUCLEOTIDE SEQUENCE [LARGE SCALE GENOMIC DNA]</scope>
    <source>
        <strain evidence="15 16">WCA-383-APC-5B</strain>
    </source>
</reference>
<dbReference type="GO" id="GO:0003677">
    <property type="term" value="F:DNA binding"/>
    <property type="evidence" value="ECO:0007669"/>
    <property type="project" value="UniProtKB-KW"/>
</dbReference>
<dbReference type="InterPro" id="IPR006555">
    <property type="entry name" value="ATP-dep_Helicase_C"/>
</dbReference>
<dbReference type="SMART" id="SM00491">
    <property type="entry name" value="HELICc2"/>
    <property type="match status" value="1"/>
</dbReference>
<dbReference type="SUPFAM" id="SSF52540">
    <property type="entry name" value="P-loop containing nucleoside triphosphate hydrolases"/>
    <property type="match status" value="1"/>
</dbReference>
<dbReference type="InterPro" id="IPR006554">
    <property type="entry name" value="Helicase-like_DEXD_c2"/>
</dbReference>
<keyword evidence="1" id="KW-0004">4Fe-4S</keyword>
<keyword evidence="4" id="KW-0227">DNA damage</keyword>
<dbReference type="InterPro" id="IPR045028">
    <property type="entry name" value="DinG/Rad3-like"/>
</dbReference>
<dbReference type="RefSeq" id="WP_154531684.1">
    <property type="nucleotide sequence ID" value="NZ_VULX01000015.1"/>
</dbReference>
<evidence type="ECO:0000256" key="10">
    <source>
        <dbReference type="ARBA" id="ARBA00023125"/>
    </source>
</evidence>
<dbReference type="Gene3D" id="1.10.275.40">
    <property type="match status" value="1"/>
</dbReference>
<evidence type="ECO:0000256" key="7">
    <source>
        <dbReference type="ARBA" id="ARBA00022840"/>
    </source>
</evidence>
<evidence type="ECO:0000256" key="12">
    <source>
        <dbReference type="ARBA" id="ARBA00023235"/>
    </source>
</evidence>
<keyword evidence="12" id="KW-0413">Isomerase</keyword>
<dbReference type="Gene3D" id="3.40.50.300">
    <property type="entry name" value="P-loop containing nucleotide triphosphate hydrolases"/>
    <property type="match status" value="2"/>
</dbReference>
<dbReference type="PANTHER" id="PTHR11472">
    <property type="entry name" value="DNA REPAIR DEAD HELICASE RAD3/XP-D SUBFAMILY MEMBER"/>
    <property type="match status" value="1"/>
</dbReference>
<dbReference type="SMART" id="SM00488">
    <property type="entry name" value="DEXDc2"/>
    <property type="match status" value="1"/>
</dbReference>
<accession>A0A7X2T1L6</accession>
<sequence length="780" mass="90641">MVIAISVREIVSFALSSGSIDTRYVSHSRAMQGTVIHKKIQEENLKLIKGYSKEVYLTMDFDFDKFTLKVEGRADGVIEDGGVIVEEIKSTNTNLVYIDENFNELHWAQAKFYAYILCEQKNLKNITVRLIYYCLLNDETKTFEKKYTKDELKEYIDFIIKQFKDIADYNIEWKDRRNGSIDEAGFPFKEYRKGQRELSVAVYNTVREKEKIFIKAPTGIGKTISTIFPVVKALGQDKIDRIFYLTSKTITRTVAEEAFKILRKNKMNIKTITLTAKEKICFKDEPKCNPDDCIYAKDYYDKLKGSLYHILKDNDEFSRTTIEEIAEKYKICPFELSLEIAKWCDAVICDYNYIFDPTAALKYIFEECTDRISILIDEAHNLVPRAREMYSAEIRKSDIYKVKKLMTGKAPKLSGILGKINSIMVSYRRELEDDQIVQKIITSVPKDLSKMLKSFIKEGDEFIAKNQGVEGIDEVMNLYFEINGFLNTLAEVDDCYINYVDTSDRDVIIKLFCIDPSTRIKYKMNAAKSCVLFSATMTPMDYYISLLGGDENSYRMFLKSPFDSSNLGISAVPLSTKYKDRENTIGDIVEIIHDTVSLKKGNYIAFFPSYKYMENAYKLFLEKYDDINVEIQNNDMNEKQREEFLSKFEDKEKNILAFCVMGGIFSEGIDLRGDSLIGTIITGVGLPQVCFEREIIKDYYNNFNGQGYDYSYTYPGMNKVLQSVGRVIRTETDRGIAVLIDDRFFTNKYKMMMPREWENMNFVRDKKELKKKVEEFWKKN</sequence>
<proteinExistence type="inferred from homology"/>
<dbReference type="EMBL" id="VULX01000015">
    <property type="protein sequence ID" value="MSR91786.1"/>
    <property type="molecule type" value="Genomic_DNA"/>
</dbReference>
<organism evidence="15 16">
    <name type="scientific">Inconstantimicrobium porci</name>
    <dbReference type="NCBI Taxonomy" id="2652291"/>
    <lineage>
        <taxon>Bacteria</taxon>
        <taxon>Bacillati</taxon>
        <taxon>Bacillota</taxon>
        <taxon>Clostridia</taxon>
        <taxon>Eubacteriales</taxon>
        <taxon>Clostridiaceae</taxon>
        <taxon>Inconstantimicrobium</taxon>
    </lineage>
</organism>
<comment type="caution">
    <text evidence="15">The sequence shown here is derived from an EMBL/GenBank/DDBJ whole genome shotgun (WGS) entry which is preliminary data.</text>
</comment>
<dbReference type="PROSITE" id="PS51193">
    <property type="entry name" value="HELICASE_ATP_BIND_2"/>
    <property type="match status" value="1"/>
</dbReference>
<keyword evidence="6 15" id="KW-0347">Helicase</keyword>
<name>A0A7X2T1L6_9CLOT</name>
<evidence type="ECO:0000256" key="1">
    <source>
        <dbReference type="ARBA" id="ARBA00022485"/>
    </source>
</evidence>
<dbReference type="PANTHER" id="PTHR11472:SF34">
    <property type="entry name" value="REGULATOR OF TELOMERE ELONGATION HELICASE 1"/>
    <property type="match status" value="1"/>
</dbReference>
<dbReference type="InterPro" id="IPR010614">
    <property type="entry name" value="RAD3-like_helicase_DEAD"/>
</dbReference>